<feature type="compositionally biased region" description="Polar residues" evidence="1">
    <location>
        <begin position="173"/>
        <end position="186"/>
    </location>
</feature>
<feature type="compositionally biased region" description="Low complexity" evidence="1">
    <location>
        <begin position="28"/>
        <end position="47"/>
    </location>
</feature>
<reference evidence="3 4" key="1">
    <citation type="submission" date="2014-03" db="EMBL/GenBank/DDBJ databases">
        <authorList>
            <person name="Sibley D."/>
            <person name="Venepally P."/>
            <person name="Karamycheva S."/>
            <person name="Hadjithomas M."/>
            <person name="Khan A."/>
            <person name="Brunk B."/>
            <person name="Roos D."/>
            <person name="Caler E."/>
            <person name="Lorenzi H."/>
        </authorList>
    </citation>
    <scope>NUCLEOTIDE SEQUENCE [LARGE SCALE GENOMIC DNA]</scope>
    <source>
        <strain evidence="4">p89</strain>
    </source>
</reference>
<organism evidence="3 4">
    <name type="scientific">Toxoplasma gondii p89</name>
    <dbReference type="NCBI Taxonomy" id="943119"/>
    <lineage>
        <taxon>Eukaryota</taxon>
        <taxon>Sar</taxon>
        <taxon>Alveolata</taxon>
        <taxon>Apicomplexa</taxon>
        <taxon>Conoidasida</taxon>
        <taxon>Coccidia</taxon>
        <taxon>Eucoccidiorida</taxon>
        <taxon>Eimeriorina</taxon>
        <taxon>Sarcocystidae</taxon>
        <taxon>Toxoplasma</taxon>
    </lineage>
</organism>
<feature type="compositionally biased region" description="Low complexity" evidence="1">
    <location>
        <begin position="79"/>
        <end position="91"/>
    </location>
</feature>
<keyword evidence="2" id="KW-1133">Transmembrane helix</keyword>
<feature type="region of interest" description="Disordered" evidence="1">
    <location>
        <begin position="812"/>
        <end position="838"/>
    </location>
</feature>
<evidence type="ECO:0000313" key="4">
    <source>
        <dbReference type="Proteomes" id="UP000028828"/>
    </source>
</evidence>
<gene>
    <name evidence="3" type="ORF">TGP89_208360</name>
</gene>
<keyword evidence="2" id="KW-0472">Membrane</keyword>
<feature type="compositionally biased region" description="Polar residues" evidence="1">
    <location>
        <begin position="140"/>
        <end position="150"/>
    </location>
</feature>
<feature type="transmembrane region" description="Helical" evidence="2">
    <location>
        <begin position="770"/>
        <end position="798"/>
    </location>
</feature>
<dbReference type="OrthoDB" id="330943at2759"/>
<feature type="compositionally biased region" description="Polar residues" evidence="1">
    <location>
        <begin position="50"/>
        <end position="78"/>
    </location>
</feature>
<proteinExistence type="predicted"/>
<sequence length="985" mass="107304">MSSSGHQGTDEPHLPSRLPPESDRDSRFSQSSPEPSSWASSTASFRSCTAPESSNGKSDSGRQNGSVWESFYSSPTQKSLSHSSASRQLSHTQRRNSGELSRVRRASFHSSTSPGGRRWSSITEPFCTWRTFRGKHAGSFNQGTLSTPESDASPVACAPKRASTRWTPRRASKGSSNVPTFPNMFSNGCGAPEMMPHSRSPHLPDYPDRNRSQEQIPMVHTPENGSRSGSRAPCEVSEWNRSSSARIELTSSPEAHTNKNNHRGSAVLGVQRTDGVERDGGTGEGPSSHFSSHFTGGLAAAVVGVRTLLPKVGTIWSRVSDSVWRMVVVVGGTSICCSCVTVFFLAVASMSFLLLSAYVTPPPLAEFPVYFDYFPALSEALSTSPFVSENFVPPTPTSSVAASIPSPVSSPKSSVPMSSWIQVNSTWSVSIPSAILVDEDSHGGSAFRRRCSTGELSPFWSYLCHPSVLDLLVRRPARVHRNPRTWEERGEFVGLSDSGRDFDIPVSVDSSSEHEKVWRGVSWNSSPGAFEASGDFPWSSYIMPGSSSIAVAAVPFSNRSWEFLPADAQMYAPPAPLSVHGKTKRAPVPRMAQSTGEDEDLSASFFATLDASQLPADNNLDVYLTTSYPLNRWNSQLPPVMLSLLLFSSNHTPVAKATRSLLPGTPTDRMARSAAVVPEHSWTSWLAPSSWFATVFSLFPLTFFRAPETRPTDVFSSMLFFEAFPFPLTRRVQYAQVLMYPPLHASRAALVFVPKLHGFRAFLAAHWSAVLFFLVVCLFFCCASCTCCGALGLTYFVLPLGINDLDDGSNAHIPHGGDNTTTERNQNHDNSPRSRHGSLPCSCRACAPLGQTQSPDGISRPNEAVPLGGCELVPRQVTNSVQDGGREPRLMDASKDLPANDGKNHPCSDQEQHRFAPDVNQEGTAREARVDFELLKQERQMDHKEGESSSLVENELDATLPPSLAGEAKARGLELRKRRPSARDD</sequence>
<feature type="region of interest" description="Disordered" evidence="1">
    <location>
        <begin position="1"/>
        <end position="119"/>
    </location>
</feature>
<comment type="caution">
    <text evidence="3">The sequence shown here is derived from an EMBL/GenBank/DDBJ whole genome shotgun (WGS) entry which is preliminary data.</text>
</comment>
<keyword evidence="2 3" id="KW-0812">Transmembrane</keyword>
<feature type="region of interest" description="Disordered" evidence="1">
    <location>
        <begin position="851"/>
        <end position="985"/>
    </location>
</feature>
<feature type="compositionally biased region" description="Basic and acidic residues" evidence="1">
    <location>
        <begin position="902"/>
        <end position="916"/>
    </location>
</feature>
<feature type="region of interest" description="Disordered" evidence="1">
    <location>
        <begin position="140"/>
        <end position="211"/>
    </location>
</feature>
<feature type="compositionally biased region" description="Basic and acidic residues" evidence="1">
    <location>
        <begin position="924"/>
        <end position="947"/>
    </location>
</feature>
<feature type="compositionally biased region" description="Basic and acidic residues" evidence="1">
    <location>
        <begin position="884"/>
        <end position="895"/>
    </location>
</feature>
<evidence type="ECO:0000256" key="2">
    <source>
        <dbReference type="SAM" id="Phobius"/>
    </source>
</evidence>
<evidence type="ECO:0000256" key="1">
    <source>
        <dbReference type="SAM" id="MobiDB-lite"/>
    </source>
</evidence>
<dbReference type="AlphaFoldDB" id="A0A086JEF7"/>
<dbReference type="Proteomes" id="UP000028828">
    <property type="component" value="Unassembled WGS sequence"/>
</dbReference>
<feature type="region of interest" description="Disordered" evidence="1">
    <location>
        <begin position="220"/>
        <end position="239"/>
    </location>
</feature>
<feature type="transmembrane region" description="Helical" evidence="2">
    <location>
        <begin position="326"/>
        <end position="359"/>
    </location>
</feature>
<dbReference type="VEuPathDB" id="ToxoDB:TGP89_208360"/>
<feature type="region of interest" description="Disordered" evidence="1">
    <location>
        <begin position="251"/>
        <end position="291"/>
    </location>
</feature>
<feature type="compositionally biased region" description="Basic and acidic residues" evidence="1">
    <location>
        <begin position="8"/>
        <end position="27"/>
    </location>
</feature>
<evidence type="ECO:0000313" key="3">
    <source>
        <dbReference type="EMBL" id="KFG30525.1"/>
    </source>
</evidence>
<feature type="compositionally biased region" description="Basic and acidic residues" evidence="1">
    <location>
        <begin position="968"/>
        <end position="985"/>
    </location>
</feature>
<dbReference type="EMBL" id="AEYI02002047">
    <property type="protein sequence ID" value="KFG30525.1"/>
    <property type="molecule type" value="Genomic_DNA"/>
</dbReference>
<protein>
    <submittedName>
        <fullName evidence="3">Putative transmembrane protein</fullName>
    </submittedName>
</protein>
<accession>A0A086JEF7</accession>
<name>A0A086JEF7_TOXGO</name>